<reference evidence="3 4" key="1">
    <citation type="submission" date="2022-12" db="EMBL/GenBank/DDBJ databases">
        <title>Chromosome-scale assembly of the Ensete ventricosum genome.</title>
        <authorList>
            <person name="Dussert Y."/>
            <person name="Stocks J."/>
            <person name="Wendawek A."/>
            <person name="Woldeyes F."/>
            <person name="Nichols R.A."/>
            <person name="Borrell J.S."/>
        </authorList>
    </citation>
    <scope>NUCLEOTIDE SEQUENCE [LARGE SCALE GENOMIC DNA]</scope>
    <source>
        <strain evidence="4">cv. Maze</strain>
        <tissue evidence="3">Seeds</tissue>
    </source>
</reference>
<evidence type="ECO:0000313" key="3">
    <source>
        <dbReference type="EMBL" id="KAJ8499296.1"/>
    </source>
</evidence>
<feature type="chain" id="PRO_5043462703" description="F-box domain-containing protein" evidence="1">
    <location>
        <begin position="20"/>
        <end position="202"/>
    </location>
</feature>
<evidence type="ECO:0000256" key="1">
    <source>
        <dbReference type="SAM" id="SignalP"/>
    </source>
</evidence>
<accession>A0AAV8RFZ9</accession>
<dbReference type="InterPro" id="IPR001810">
    <property type="entry name" value="F-box_dom"/>
</dbReference>
<dbReference type="EMBL" id="JAQQAF010000003">
    <property type="protein sequence ID" value="KAJ8499296.1"/>
    <property type="molecule type" value="Genomic_DNA"/>
</dbReference>
<feature type="signal peptide" evidence="1">
    <location>
        <begin position="1"/>
        <end position="19"/>
    </location>
</feature>
<proteinExistence type="predicted"/>
<evidence type="ECO:0000259" key="2">
    <source>
        <dbReference type="Pfam" id="PF12937"/>
    </source>
</evidence>
<keyword evidence="4" id="KW-1185">Reference proteome</keyword>
<gene>
    <name evidence="3" type="ORF">OPV22_009848</name>
</gene>
<dbReference type="Pfam" id="PF12937">
    <property type="entry name" value="F-box-like"/>
    <property type="match status" value="1"/>
</dbReference>
<keyword evidence="1" id="KW-0732">Signal</keyword>
<dbReference type="Gene3D" id="1.20.1280.50">
    <property type="match status" value="1"/>
</dbReference>
<protein>
    <recommendedName>
        <fullName evidence="2">F-box domain-containing protein</fullName>
    </recommendedName>
</protein>
<evidence type="ECO:0000313" key="4">
    <source>
        <dbReference type="Proteomes" id="UP001222027"/>
    </source>
</evidence>
<feature type="domain" description="F-box" evidence="2">
    <location>
        <begin position="13"/>
        <end position="47"/>
    </location>
</feature>
<dbReference type="InterPro" id="IPR044207">
    <property type="entry name" value="At5g39250-like"/>
</dbReference>
<dbReference type="AlphaFoldDB" id="A0AAV8RFZ9"/>
<dbReference type="Proteomes" id="UP001222027">
    <property type="component" value="Unassembled WGS sequence"/>
</dbReference>
<name>A0AAV8RFZ9_ENSVE</name>
<sequence>MGVASSLVKFCFVFTLLDGEDLVSCMLVSRQWRDTARDDYFWKCICAKKWPSISKRPPPAISYHKLFLTFSRSQPLQPLPPSKLSFNTLEFFIDLWSEQTLIFSEAVSGTVLRRGLKNPPPGIPDALKIHLDSTDYKMIMQVEPRFSIPLGQTIVVSVLVSRKDTNQIARIDIHSYLESGLGFPCYSWRTPLTVSPMSLALR</sequence>
<organism evidence="3 4">
    <name type="scientific">Ensete ventricosum</name>
    <name type="common">Abyssinian banana</name>
    <name type="synonym">Musa ensete</name>
    <dbReference type="NCBI Taxonomy" id="4639"/>
    <lineage>
        <taxon>Eukaryota</taxon>
        <taxon>Viridiplantae</taxon>
        <taxon>Streptophyta</taxon>
        <taxon>Embryophyta</taxon>
        <taxon>Tracheophyta</taxon>
        <taxon>Spermatophyta</taxon>
        <taxon>Magnoliopsida</taxon>
        <taxon>Liliopsida</taxon>
        <taxon>Zingiberales</taxon>
        <taxon>Musaceae</taxon>
        <taxon>Ensete</taxon>
    </lineage>
</organism>
<comment type="caution">
    <text evidence="3">The sequence shown here is derived from an EMBL/GenBank/DDBJ whole genome shotgun (WGS) entry which is preliminary data.</text>
</comment>
<dbReference type="InterPro" id="IPR036047">
    <property type="entry name" value="F-box-like_dom_sf"/>
</dbReference>
<dbReference type="SUPFAM" id="SSF81383">
    <property type="entry name" value="F-box domain"/>
    <property type="match status" value="1"/>
</dbReference>
<dbReference type="PANTHER" id="PTHR47722:SF1">
    <property type="entry name" value="F-BOX DOMAIN CONTAINING PROTEIN, EXPRESSED"/>
    <property type="match status" value="1"/>
</dbReference>
<dbReference type="PANTHER" id="PTHR47722">
    <property type="entry name" value="EXPRESSED PROTEIN"/>
    <property type="match status" value="1"/>
</dbReference>